<name>A0A9N9AIG2_9GLOM</name>
<proteinExistence type="predicted"/>
<comment type="caution">
    <text evidence="1">The sequence shown here is derived from an EMBL/GenBank/DDBJ whole genome shotgun (WGS) entry which is preliminary data.</text>
</comment>
<feature type="non-terminal residue" evidence="1">
    <location>
        <position position="61"/>
    </location>
</feature>
<keyword evidence="2" id="KW-1185">Reference proteome</keyword>
<dbReference type="Proteomes" id="UP000789396">
    <property type="component" value="Unassembled WGS sequence"/>
</dbReference>
<evidence type="ECO:0000313" key="1">
    <source>
        <dbReference type="EMBL" id="CAG8531443.1"/>
    </source>
</evidence>
<gene>
    <name evidence="1" type="ORF">RFULGI_LOCUS3811</name>
</gene>
<accession>A0A9N9AIG2</accession>
<reference evidence="1" key="1">
    <citation type="submission" date="2021-06" db="EMBL/GenBank/DDBJ databases">
        <authorList>
            <person name="Kallberg Y."/>
            <person name="Tangrot J."/>
            <person name="Rosling A."/>
        </authorList>
    </citation>
    <scope>NUCLEOTIDE SEQUENCE</scope>
    <source>
        <strain evidence="1">IN212</strain>
    </source>
</reference>
<protein>
    <submittedName>
        <fullName evidence="1">17068_t:CDS:1</fullName>
    </submittedName>
</protein>
<dbReference type="AlphaFoldDB" id="A0A9N9AIG2"/>
<sequence length="61" mass="7015">GLSGRESDIEDNTEELFGELFGRENDAEDDNIVELFGREGDMDRKDDDSKEFCRVDDAREL</sequence>
<dbReference type="EMBL" id="CAJVPZ010003518">
    <property type="protein sequence ID" value="CAG8531443.1"/>
    <property type="molecule type" value="Genomic_DNA"/>
</dbReference>
<evidence type="ECO:0000313" key="2">
    <source>
        <dbReference type="Proteomes" id="UP000789396"/>
    </source>
</evidence>
<organism evidence="1 2">
    <name type="scientific">Racocetra fulgida</name>
    <dbReference type="NCBI Taxonomy" id="60492"/>
    <lineage>
        <taxon>Eukaryota</taxon>
        <taxon>Fungi</taxon>
        <taxon>Fungi incertae sedis</taxon>
        <taxon>Mucoromycota</taxon>
        <taxon>Glomeromycotina</taxon>
        <taxon>Glomeromycetes</taxon>
        <taxon>Diversisporales</taxon>
        <taxon>Gigasporaceae</taxon>
        <taxon>Racocetra</taxon>
    </lineage>
</organism>